<dbReference type="AlphaFoldDB" id="A0A239AGU2"/>
<evidence type="ECO:0000256" key="1">
    <source>
        <dbReference type="SAM" id="SignalP"/>
    </source>
</evidence>
<keyword evidence="3" id="KW-1185">Reference proteome</keyword>
<dbReference type="RefSeq" id="WP_089334012.1">
    <property type="nucleotide sequence ID" value="NZ_FZNS01000012.1"/>
</dbReference>
<feature type="chain" id="PRO_5012218426" description="Lipoprotein" evidence="1">
    <location>
        <begin position="29"/>
        <end position="125"/>
    </location>
</feature>
<evidence type="ECO:0008006" key="4">
    <source>
        <dbReference type="Google" id="ProtNLM"/>
    </source>
</evidence>
<organism evidence="2 3">
    <name type="scientific">Hymenobacter mucosus</name>
    <dbReference type="NCBI Taxonomy" id="1411120"/>
    <lineage>
        <taxon>Bacteria</taxon>
        <taxon>Pseudomonadati</taxon>
        <taxon>Bacteroidota</taxon>
        <taxon>Cytophagia</taxon>
        <taxon>Cytophagales</taxon>
        <taxon>Hymenobacteraceae</taxon>
        <taxon>Hymenobacter</taxon>
    </lineage>
</organism>
<dbReference type="PROSITE" id="PS51257">
    <property type="entry name" value="PROKAR_LIPOPROTEIN"/>
    <property type="match status" value="1"/>
</dbReference>
<feature type="signal peptide" evidence="1">
    <location>
        <begin position="1"/>
        <end position="28"/>
    </location>
</feature>
<gene>
    <name evidence="2" type="ORF">SAMN06269173_11264</name>
</gene>
<sequence>MRVSLAHLHLTGISLLFSLGLSSCTAEQNVTPTMTGCNELVTVRLCASYGDAPNCAARHTTLQLANRYHVLPVGAVWQRYQSQQVNRQVLRVGYELGPELPPNVDGLRTANITCLEVSNKEQAGE</sequence>
<accession>A0A239AGU2</accession>
<dbReference type="EMBL" id="FZNS01000012">
    <property type="protein sequence ID" value="SNR94582.1"/>
    <property type="molecule type" value="Genomic_DNA"/>
</dbReference>
<reference evidence="3" key="1">
    <citation type="submission" date="2017-06" db="EMBL/GenBank/DDBJ databases">
        <authorList>
            <person name="Varghese N."/>
            <person name="Submissions S."/>
        </authorList>
    </citation>
    <scope>NUCLEOTIDE SEQUENCE [LARGE SCALE GENOMIC DNA]</scope>
    <source>
        <strain evidence="3">DSM 28041</strain>
    </source>
</reference>
<proteinExistence type="predicted"/>
<keyword evidence="1" id="KW-0732">Signal</keyword>
<protein>
    <recommendedName>
        <fullName evidence="4">Lipoprotein</fullName>
    </recommendedName>
</protein>
<name>A0A239AGU2_9BACT</name>
<evidence type="ECO:0000313" key="2">
    <source>
        <dbReference type="EMBL" id="SNR94582.1"/>
    </source>
</evidence>
<dbReference type="Proteomes" id="UP000198310">
    <property type="component" value="Unassembled WGS sequence"/>
</dbReference>
<evidence type="ECO:0000313" key="3">
    <source>
        <dbReference type="Proteomes" id="UP000198310"/>
    </source>
</evidence>